<name>A0ABP0TI21_9BRYO</name>
<keyword evidence="1" id="KW-1133">Transmembrane helix</keyword>
<dbReference type="PANTHER" id="PTHR35410">
    <property type="entry name" value="EXPRESSED PROTEIN"/>
    <property type="match status" value="1"/>
</dbReference>
<dbReference type="Pfam" id="PF24649">
    <property type="entry name" value="DUF7642"/>
    <property type="match status" value="1"/>
</dbReference>
<evidence type="ECO:0000256" key="1">
    <source>
        <dbReference type="SAM" id="Phobius"/>
    </source>
</evidence>
<protein>
    <recommendedName>
        <fullName evidence="2">DUF7642 domain-containing protein</fullName>
    </recommendedName>
</protein>
<keyword evidence="1" id="KW-0472">Membrane</keyword>
<sequence length="284" mass="31889">MGSLDEQLLEGGDYLEAQILSNPISHEGNEEDGGRIIYRASFQELENAYVNYDTVQWVLIALVFVLVYGVGILLLLYVPIRRYIVRREIRTRELYITTQAVVYKVKKPVILPCCGVSMKEKHVLLHLVTDMTIEQGWLQSCFGVSTVRVENAKLGWPAPGNELWIQGVVDPRLFKKVVLMASAKLRQGQIPNGEDNGLLFSPTDNGDVTTPPEVSQIHPSQPWSWQQGVSWQMTYPNTLQRGMGGTIVETPTTGEAILHKLDTLETSIKRIEVLIGQRDVSTSR</sequence>
<keyword evidence="1" id="KW-0812">Transmembrane</keyword>
<gene>
    <name evidence="3" type="ORF">CSSPTR1EN2_LOCUS3832</name>
</gene>
<dbReference type="EMBL" id="OZ019903">
    <property type="protein sequence ID" value="CAK9197153.1"/>
    <property type="molecule type" value="Genomic_DNA"/>
</dbReference>
<reference evidence="3" key="1">
    <citation type="submission" date="2024-02" db="EMBL/GenBank/DDBJ databases">
        <authorList>
            <consortium name="ELIXIR-Norway"/>
            <consortium name="Elixir Norway"/>
        </authorList>
    </citation>
    <scope>NUCLEOTIDE SEQUENCE</scope>
</reference>
<evidence type="ECO:0000313" key="4">
    <source>
        <dbReference type="Proteomes" id="UP001497512"/>
    </source>
</evidence>
<dbReference type="Proteomes" id="UP001497512">
    <property type="component" value="Chromosome 11"/>
</dbReference>
<evidence type="ECO:0000313" key="3">
    <source>
        <dbReference type="EMBL" id="CAK9197153.1"/>
    </source>
</evidence>
<feature type="transmembrane region" description="Helical" evidence="1">
    <location>
        <begin position="57"/>
        <end position="80"/>
    </location>
</feature>
<organism evidence="3 4">
    <name type="scientific">Sphagnum troendelagicum</name>
    <dbReference type="NCBI Taxonomy" id="128251"/>
    <lineage>
        <taxon>Eukaryota</taxon>
        <taxon>Viridiplantae</taxon>
        <taxon>Streptophyta</taxon>
        <taxon>Embryophyta</taxon>
        <taxon>Bryophyta</taxon>
        <taxon>Sphagnophytina</taxon>
        <taxon>Sphagnopsida</taxon>
        <taxon>Sphagnales</taxon>
        <taxon>Sphagnaceae</taxon>
        <taxon>Sphagnum</taxon>
    </lineage>
</organism>
<dbReference type="PANTHER" id="PTHR35410:SF1">
    <property type="entry name" value="EXPRESSED PROTEIN"/>
    <property type="match status" value="1"/>
</dbReference>
<proteinExistence type="predicted"/>
<evidence type="ECO:0000259" key="2">
    <source>
        <dbReference type="Pfam" id="PF24649"/>
    </source>
</evidence>
<feature type="domain" description="DUF7642" evidence="2">
    <location>
        <begin position="87"/>
        <end position="186"/>
    </location>
</feature>
<accession>A0ABP0TI21</accession>
<dbReference type="InterPro" id="IPR056059">
    <property type="entry name" value="DUF7642"/>
</dbReference>
<keyword evidence="4" id="KW-1185">Reference proteome</keyword>